<dbReference type="EMBL" id="AFYV02000106">
    <property type="protein sequence ID" value="KFG66102.1"/>
    <property type="molecule type" value="Genomic_DNA"/>
</dbReference>
<feature type="coiled-coil region" evidence="1">
    <location>
        <begin position="294"/>
        <end position="425"/>
    </location>
</feature>
<dbReference type="VEuPathDB" id="ToxoDB:TGRUB_313340"/>
<feature type="compositionally biased region" description="Low complexity" evidence="2">
    <location>
        <begin position="249"/>
        <end position="269"/>
    </location>
</feature>
<accession>A0A086MB34</accession>
<feature type="compositionally biased region" description="Low complexity" evidence="2">
    <location>
        <begin position="601"/>
        <end position="616"/>
    </location>
</feature>
<feature type="compositionally biased region" description="Basic and acidic residues" evidence="2">
    <location>
        <begin position="51"/>
        <end position="62"/>
    </location>
</feature>
<feature type="region of interest" description="Disordered" evidence="2">
    <location>
        <begin position="1"/>
        <end position="187"/>
    </location>
</feature>
<sequence>MSSRTCVVNSPAEATASETATLPSSRWTDFPVRMAPPSGRSPSASGPLGEETVKGTGEETVRGDTGSEGVRSPLLSSLASKLQTEEGGGTLGSREFFLSEGRESKSGRRGKFGFSGLASERNDTPGDVKNSVLREQTTLQSLPSSRSASLPSSQRSGGFSDLFATRQASENHSERVPQSANAEEQVSRSLVKDEHVVQFILQEICEVAKDCKSDLDDLIHASGVEGAWPQPMSRLITGGQSRASRRRGTPSSIISPLNTSSSIGFSSERGSTEGVERQIKQLHAFLTHELLPSVDRAKAEADTLRRSNAVLSEKLKRSEEQRQRQTEQIDDLQDECRRSQFESRHHLSEAVEKLKAENFHLKSQLDLTEKHLRDERKDNATLEQKFLALEKKTKENKESIESMEATALRDQLNSVQREVKRLTTLSSQKDSMIEDLKEVVRVARGETAAMSSRALSRSSHGTVALNFPREGREVSTPLSALASDMALQMKLRMTGGSVFPGGAAPATERFERRKEFQRSRRCSMDFSNSRVRHQESLAAELLDSESGKAGEFVEERTDVSAAAAVSAGDSALRQGSAPAGSIQGVHVKEEEGRGRERENPASLAGSGATSRAASTRGETHALCERRTEALQHELEELKKNHAQLLDRNEILKKYNDTLEKHFEAELLQYVKKDDMDRVQTEYQAAKQRVEDLCERYERAQMERDDTQEMERHTATMVDREEVEKMEAALRKEKDAIAKEKETVVQQLTAEKDELERRKDGEIAKLCGEIATLESQVKTAEAEREKMTQLLEKEKKDKTGLGNRLAALEAAAEETAALKEVLEQEKEARGNLDKSRLQREAELLARQKEVAKLSEEVKALQAEQATKQADAEKELKAKDEEVLQTKERLNSALSEVESLRRKHTLQQEVLAKTTRELEVSRGKEAALQEEATTLRSQLDKAVEERREMAKTLDAAQAARAVDQRTLEEKQRELERVENRAKNVESGRDEVEARLAESAAECTALSRTCAMLKEEVDTIRQKREKDLSAFRTRLQQKNSEKKKQILQMLEVNENLAMRKEEMETRFVDQLQDARSDIDRLIGLQMRQPYMRRGSQLSLPGPPKDLSSFASQMWHMHESKADSLPGWTDRTSSLKSSRKTHRSVAMYRPVALSIQNLVPHSPRGGTEKSRTRSGSGDSLGDEDSDLLDFIPDLVSKIRSKLFKGQNSSESNSREQLPLLREESTSSASEMDGGYTRQSSSASSRQRSGSVDSSGSFADENTHFVPAVGLSKSRPFLRSLKTNHASGTYPPMVAMWEPTVDETTDNAARFVDALEEDASSPVLLEHPSSPLVSADSLPAIRVMAGSVFGTFPGQNQQTAGVWREMEEIRGQKGTLRKASTLGNVAELRSDNGLDKDTEKVEKDTDESNRKTGSFHAKNQPQVEKRTRRPRELMNYIDVESRTFYTPRRR</sequence>
<proteinExistence type="predicted"/>
<feature type="compositionally biased region" description="Low complexity" evidence="2">
    <location>
        <begin position="10"/>
        <end position="25"/>
    </location>
</feature>
<feature type="compositionally biased region" description="Polar residues" evidence="2">
    <location>
        <begin position="1201"/>
        <end position="1211"/>
    </location>
</feature>
<feature type="compositionally biased region" description="Low complexity" evidence="2">
    <location>
        <begin position="35"/>
        <end position="50"/>
    </location>
</feature>
<feature type="compositionally biased region" description="Basic and acidic residues" evidence="2">
    <location>
        <begin position="586"/>
        <end position="599"/>
    </location>
</feature>
<dbReference type="OrthoDB" id="331961at2759"/>
<name>A0A086MB34_TOXGO</name>
<comment type="caution">
    <text evidence="3">The sequence shown here is derived from an EMBL/GenBank/DDBJ whole genome shotgun (WGS) entry which is preliminary data.</text>
</comment>
<feature type="region of interest" description="Disordered" evidence="2">
    <location>
        <begin position="1117"/>
        <end position="1139"/>
    </location>
</feature>
<protein>
    <submittedName>
        <fullName evidence="3">Uncharacterized protein</fullName>
    </submittedName>
</protein>
<evidence type="ECO:0000256" key="2">
    <source>
        <dbReference type="SAM" id="MobiDB-lite"/>
    </source>
</evidence>
<feature type="coiled-coil region" evidence="1">
    <location>
        <begin position="620"/>
        <end position="992"/>
    </location>
</feature>
<organism evidence="3 4">
    <name type="scientific">Toxoplasma gondii RUB</name>
    <dbReference type="NCBI Taxonomy" id="935652"/>
    <lineage>
        <taxon>Eukaryota</taxon>
        <taxon>Sar</taxon>
        <taxon>Alveolata</taxon>
        <taxon>Apicomplexa</taxon>
        <taxon>Conoidasida</taxon>
        <taxon>Coccidia</taxon>
        <taxon>Eucoccidiorida</taxon>
        <taxon>Eimeriorina</taxon>
        <taxon>Sarcocystidae</taxon>
        <taxon>Toxoplasma</taxon>
    </lineage>
</organism>
<gene>
    <name evidence="3" type="ORF">TGRUB_313340</name>
</gene>
<feature type="compositionally biased region" description="Low complexity" evidence="2">
    <location>
        <begin position="140"/>
        <end position="156"/>
    </location>
</feature>
<evidence type="ECO:0000256" key="1">
    <source>
        <dbReference type="SAM" id="Coils"/>
    </source>
</evidence>
<feature type="region of interest" description="Disordered" evidence="2">
    <location>
        <begin position="1384"/>
        <end position="1426"/>
    </location>
</feature>
<evidence type="ECO:0000313" key="4">
    <source>
        <dbReference type="Proteomes" id="UP000028834"/>
    </source>
</evidence>
<feature type="compositionally biased region" description="Basic and acidic residues" evidence="2">
    <location>
        <begin position="1384"/>
        <end position="1405"/>
    </location>
</feature>
<feature type="region of interest" description="Disordered" evidence="2">
    <location>
        <begin position="1199"/>
        <end position="1254"/>
    </location>
</feature>
<keyword evidence="1" id="KW-0175">Coiled coil</keyword>
<evidence type="ECO:0000313" key="3">
    <source>
        <dbReference type="EMBL" id="KFG66102.1"/>
    </source>
</evidence>
<dbReference type="Proteomes" id="UP000028834">
    <property type="component" value="Unassembled WGS sequence"/>
</dbReference>
<feature type="compositionally biased region" description="Low complexity" evidence="2">
    <location>
        <begin position="1234"/>
        <end position="1254"/>
    </location>
</feature>
<feature type="region of interest" description="Disordered" evidence="2">
    <location>
        <begin position="572"/>
        <end position="620"/>
    </location>
</feature>
<feature type="region of interest" description="Disordered" evidence="2">
    <location>
        <begin position="230"/>
        <end position="272"/>
    </location>
</feature>
<feature type="compositionally biased region" description="Polar residues" evidence="2">
    <location>
        <begin position="176"/>
        <end position="187"/>
    </location>
</feature>
<feature type="region of interest" description="Disordered" evidence="2">
    <location>
        <begin position="1151"/>
        <end position="1180"/>
    </location>
</feature>
<reference evidence="3 4" key="1">
    <citation type="submission" date="2014-05" db="EMBL/GenBank/DDBJ databases">
        <authorList>
            <person name="Sibley D."/>
            <person name="Venepally P."/>
            <person name="Karamycheva S."/>
            <person name="Hadjithomas M."/>
            <person name="Khan A."/>
            <person name="Brunk B."/>
            <person name="Roos D."/>
            <person name="Caler E."/>
            <person name="Lorenzi H."/>
        </authorList>
    </citation>
    <scope>NUCLEOTIDE SEQUENCE [LARGE SCALE GENOMIC DNA]</scope>
    <source>
        <strain evidence="3 4">RUB</strain>
    </source>
</reference>